<evidence type="ECO:0000256" key="1">
    <source>
        <dbReference type="SAM" id="Phobius"/>
    </source>
</evidence>
<dbReference type="STRING" id="1884261.A0A5C3Q6D7"/>
<dbReference type="Proteomes" id="UP000305067">
    <property type="component" value="Unassembled WGS sequence"/>
</dbReference>
<keyword evidence="3" id="KW-1185">Reference proteome</keyword>
<evidence type="ECO:0000313" key="2">
    <source>
        <dbReference type="EMBL" id="TFK97645.1"/>
    </source>
</evidence>
<feature type="transmembrane region" description="Helical" evidence="1">
    <location>
        <begin position="44"/>
        <end position="65"/>
    </location>
</feature>
<name>A0A5C3Q6D7_9AGAR</name>
<protein>
    <submittedName>
        <fullName evidence="2">Uncharacterized protein</fullName>
    </submittedName>
</protein>
<accession>A0A5C3Q6D7</accession>
<keyword evidence="1" id="KW-0812">Transmembrane</keyword>
<reference evidence="2 3" key="1">
    <citation type="journal article" date="2019" name="Nat. Ecol. Evol.">
        <title>Megaphylogeny resolves global patterns of mushroom evolution.</title>
        <authorList>
            <person name="Varga T."/>
            <person name="Krizsan K."/>
            <person name="Foldi C."/>
            <person name="Dima B."/>
            <person name="Sanchez-Garcia M."/>
            <person name="Sanchez-Ramirez S."/>
            <person name="Szollosi G.J."/>
            <person name="Szarkandi J.G."/>
            <person name="Papp V."/>
            <person name="Albert L."/>
            <person name="Andreopoulos W."/>
            <person name="Angelini C."/>
            <person name="Antonin V."/>
            <person name="Barry K.W."/>
            <person name="Bougher N.L."/>
            <person name="Buchanan P."/>
            <person name="Buyck B."/>
            <person name="Bense V."/>
            <person name="Catcheside P."/>
            <person name="Chovatia M."/>
            <person name="Cooper J."/>
            <person name="Damon W."/>
            <person name="Desjardin D."/>
            <person name="Finy P."/>
            <person name="Geml J."/>
            <person name="Haridas S."/>
            <person name="Hughes K."/>
            <person name="Justo A."/>
            <person name="Karasinski D."/>
            <person name="Kautmanova I."/>
            <person name="Kiss B."/>
            <person name="Kocsube S."/>
            <person name="Kotiranta H."/>
            <person name="LaButti K.M."/>
            <person name="Lechner B.E."/>
            <person name="Liimatainen K."/>
            <person name="Lipzen A."/>
            <person name="Lukacs Z."/>
            <person name="Mihaltcheva S."/>
            <person name="Morgado L.N."/>
            <person name="Niskanen T."/>
            <person name="Noordeloos M.E."/>
            <person name="Ohm R.A."/>
            <person name="Ortiz-Santana B."/>
            <person name="Ovrebo C."/>
            <person name="Racz N."/>
            <person name="Riley R."/>
            <person name="Savchenko A."/>
            <person name="Shiryaev A."/>
            <person name="Soop K."/>
            <person name="Spirin V."/>
            <person name="Szebenyi C."/>
            <person name="Tomsovsky M."/>
            <person name="Tulloss R.E."/>
            <person name="Uehling J."/>
            <person name="Grigoriev I.V."/>
            <person name="Vagvolgyi C."/>
            <person name="Papp T."/>
            <person name="Martin F.M."/>
            <person name="Miettinen O."/>
            <person name="Hibbett D.S."/>
            <person name="Nagy L.G."/>
        </authorList>
    </citation>
    <scope>NUCLEOTIDE SEQUENCE [LARGE SCALE GENOMIC DNA]</scope>
    <source>
        <strain evidence="2 3">CBS 309.79</strain>
    </source>
</reference>
<dbReference type="EMBL" id="ML178845">
    <property type="protein sequence ID" value="TFK97645.1"/>
    <property type="molecule type" value="Genomic_DNA"/>
</dbReference>
<keyword evidence="1" id="KW-0472">Membrane</keyword>
<sequence length="156" mass="17174">MLVTLALIVDTASTANLCIWVYGSTITHWGDAAMISFQKWPVPVYLLTLGLSGLFAHIFLIYRYFMLGRKKWMTGIIILFALTSIGYCLAAVVCAILNGSNVSNRATSRVQITTWMASTTATDVLIAASLVWQLSRVQTDMQETKEYAHSLSPSSS</sequence>
<feature type="transmembrane region" description="Helical" evidence="1">
    <location>
        <begin position="112"/>
        <end position="132"/>
    </location>
</feature>
<keyword evidence="1" id="KW-1133">Transmembrane helix</keyword>
<evidence type="ECO:0000313" key="3">
    <source>
        <dbReference type="Proteomes" id="UP000305067"/>
    </source>
</evidence>
<organism evidence="2 3">
    <name type="scientific">Pterulicium gracile</name>
    <dbReference type="NCBI Taxonomy" id="1884261"/>
    <lineage>
        <taxon>Eukaryota</taxon>
        <taxon>Fungi</taxon>
        <taxon>Dikarya</taxon>
        <taxon>Basidiomycota</taxon>
        <taxon>Agaricomycotina</taxon>
        <taxon>Agaricomycetes</taxon>
        <taxon>Agaricomycetidae</taxon>
        <taxon>Agaricales</taxon>
        <taxon>Pleurotineae</taxon>
        <taxon>Pterulaceae</taxon>
        <taxon>Pterulicium</taxon>
    </lineage>
</organism>
<dbReference type="AlphaFoldDB" id="A0A5C3Q6D7"/>
<gene>
    <name evidence="2" type="ORF">BDV98DRAFT_596396</name>
</gene>
<proteinExistence type="predicted"/>
<dbReference type="OrthoDB" id="3203775at2759"/>
<feature type="transmembrane region" description="Helical" evidence="1">
    <location>
        <begin position="77"/>
        <end position="100"/>
    </location>
</feature>